<name>A0A1G8HYM6_9RHOB</name>
<dbReference type="SUPFAM" id="SSF47090">
    <property type="entry name" value="PGBD-like"/>
    <property type="match status" value="1"/>
</dbReference>
<dbReference type="InterPro" id="IPR036366">
    <property type="entry name" value="PGBDSf"/>
</dbReference>
<feature type="region of interest" description="Disordered" evidence="1">
    <location>
        <begin position="1"/>
        <end position="28"/>
    </location>
</feature>
<feature type="domain" description="Peptidoglycan binding-like" evidence="2">
    <location>
        <begin position="159"/>
        <end position="207"/>
    </location>
</feature>
<keyword evidence="4" id="KW-1185">Reference proteome</keyword>
<dbReference type="InterPro" id="IPR036365">
    <property type="entry name" value="PGBD-like_sf"/>
</dbReference>
<dbReference type="Gene3D" id="1.10.101.10">
    <property type="entry name" value="PGBD-like superfamily/PGBD"/>
    <property type="match status" value="1"/>
</dbReference>
<dbReference type="InterPro" id="IPR002477">
    <property type="entry name" value="Peptidoglycan-bd-like"/>
</dbReference>
<evidence type="ECO:0000256" key="1">
    <source>
        <dbReference type="SAM" id="MobiDB-lite"/>
    </source>
</evidence>
<proteinExistence type="predicted"/>
<dbReference type="AlphaFoldDB" id="A0A1G8HYM6"/>
<evidence type="ECO:0000259" key="2">
    <source>
        <dbReference type="Pfam" id="PF01471"/>
    </source>
</evidence>
<organism evidence="3 4">
    <name type="scientific">Lutimaribacter saemankumensis</name>
    <dbReference type="NCBI Taxonomy" id="490829"/>
    <lineage>
        <taxon>Bacteria</taxon>
        <taxon>Pseudomonadati</taxon>
        <taxon>Pseudomonadota</taxon>
        <taxon>Alphaproteobacteria</taxon>
        <taxon>Rhodobacterales</taxon>
        <taxon>Roseobacteraceae</taxon>
        <taxon>Lutimaribacter</taxon>
    </lineage>
</organism>
<reference evidence="3 4" key="1">
    <citation type="submission" date="2016-10" db="EMBL/GenBank/DDBJ databases">
        <authorList>
            <person name="de Groot N.N."/>
        </authorList>
    </citation>
    <scope>NUCLEOTIDE SEQUENCE [LARGE SCALE GENOMIC DNA]</scope>
    <source>
        <strain evidence="3 4">DSM 28010</strain>
    </source>
</reference>
<sequence length="257" mass="27863">MPDTGNSRTVTKSPGDGKSPEDLEPTGVSEIEGKLKTALGECFDYPEKVSPDTEVTLAFTLDEQGELVGIPQLTDDPDKTPDVRRLYLGGLLALENCAPFTVGGTRGTFRATIADTGIDSVKDLSKAEPEQKPSVQVAKRVVHSTASQASEDALSLDRSARVEIQRRLKLLDFDPGGVDGVFGKNSRNAITSWQEDKGFPVSGHLNAIQLLALNAQSQAKYDAYQSTNPGAEERKTRVRVCRRIGVLGIKVCKDEYR</sequence>
<dbReference type="STRING" id="490829.SAMN05421850_101692"/>
<gene>
    <name evidence="3" type="ORF">SAMN05421850_101692</name>
</gene>
<dbReference type="Pfam" id="PF01471">
    <property type="entry name" value="PG_binding_1"/>
    <property type="match status" value="1"/>
</dbReference>
<dbReference type="Proteomes" id="UP000199340">
    <property type="component" value="Unassembled WGS sequence"/>
</dbReference>
<protein>
    <submittedName>
        <fullName evidence="3">Putative peptidoglycan binding domain-containing protein</fullName>
    </submittedName>
</protein>
<dbReference type="EMBL" id="FNEB01000001">
    <property type="protein sequence ID" value="SDI11560.1"/>
    <property type="molecule type" value="Genomic_DNA"/>
</dbReference>
<evidence type="ECO:0000313" key="3">
    <source>
        <dbReference type="EMBL" id="SDI11560.1"/>
    </source>
</evidence>
<evidence type="ECO:0000313" key="4">
    <source>
        <dbReference type="Proteomes" id="UP000199340"/>
    </source>
</evidence>
<feature type="compositionally biased region" description="Polar residues" evidence="1">
    <location>
        <begin position="1"/>
        <end position="12"/>
    </location>
</feature>
<accession>A0A1G8HYM6</accession>